<comment type="caution">
    <text evidence="1">The sequence shown here is derived from an EMBL/GenBank/DDBJ whole genome shotgun (WGS) entry which is preliminary data.</text>
</comment>
<protein>
    <submittedName>
        <fullName evidence="1">HNH endonuclease</fullName>
    </submittedName>
</protein>
<keyword evidence="1" id="KW-0255">Endonuclease</keyword>
<dbReference type="GO" id="GO:0004519">
    <property type="term" value="F:endonuclease activity"/>
    <property type="evidence" value="ECO:0007669"/>
    <property type="project" value="UniProtKB-KW"/>
</dbReference>
<keyword evidence="1" id="KW-0540">Nuclease</keyword>
<keyword evidence="2" id="KW-1185">Reference proteome</keyword>
<dbReference type="AlphaFoldDB" id="A0A5R8Z614"/>
<reference evidence="1" key="1">
    <citation type="submission" date="2019-05" db="EMBL/GenBank/DDBJ databases">
        <title>Isolation, diversity and antifungal activity of Actinobacteria from wheat.</title>
        <authorList>
            <person name="Yu B."/>
        </authorList>
    </citation>
    <scope>NUCLEOTIDE SEQUENCE [LARGE SCALE GENOMIC DNA]</scope>
    <source>
        <strain evidence="1">NEAU-HEGS1-5</strain>
    </source>
</reference>
<dbReference type="Gene3D" id="1.10.30.50">
    <property type="match status" value="1"/>
</dbReference>
<evidence type="ECO:0000313" key="2">
    <source>
        <dbReference type="Proteomes" id="UP000309033"/>
    </source>
</evidence>
<dbReference type="OrthoDB" id="4364653at2"/>
<keyword evidence="1" id="KW-0378">Hydrolase</keyword>
<dbReference type="Proteomes" id="UP000309033">
    <property type="component" value="Unassembled WGS sequence"/>
</dbReference>
<sequence length="310" mass="34057">MGANDRTYKFALGSALLAAAADGRADLPLRELAVPYAMSLVHHIGQAPQARPGSVTGHTDYLAVAGQEAAESLRLGLPTEKLLAATMKSMPEMVMQKFHNLRGAGQVPHRFYEVTGIPKERIVRLSPDLRTVAVSEQAASLRGELDARWSIVETSFAAGIGRSLVEEGVSVDLTTMRITDKRRRRPVTGVTEAMIGFQHGRCLICHDPVVPGSDAIAVDHVFPFSLMDRLSLTVDLDAVWNMAPAHAACNLAKSDRLPESHELSRLVRRNEAIMNSPHPLRRTLELALGPYARRGRWPGFVRHVWSQISR</sequence>
<evidence type="ECO:0000313" key="1">
    <source>
        <dbReference type="EMBL" id="TLP61051.1"/>
    </source>
</evidence>
<proteinExistence type="predicted"/>
<name>A0A5R8Z614_9ACTN</name>
<gene>
    <name evidence="1" type="ORF">FED44_13690</name>
</gene>
<organism evidence="1 2">
    <name type="scientific">Microbispora triticiradicis</name>
    <dbReference type="NCBI Taxonomy" id="2200763"/>
    <lineage>
        <taxon>Bacteria</taxon>
        <taxon>Bacillati</taxon>
        <taxon>Actinomycetota</taxon>
        <taxon>Actinomycetes</taxon>
        <taxon>Streptosporangiales</taxon>
        <taxon>Streptosporangiaceae</taxon>
        <taxon>Microbispora</taxon>
    </lineage>
</organism>
<accession>A0A5R8Z614</accession>
<dbReference type="EMBL" id="VANP01000004">
    <property type="protein sequence ID" value="TLP61051.1"/>
    <property type="molecule type" value="Genomic_DNA"/>
</dbReference>